<evidence type="ECO:0000313" key="7">
    <source>
        <dbReference type="Proteomes" id="UP000504607"/>
    </source>
</evidence>
<feature type="compositionally biased region" description="Low complexity" evidence="5">
    <location>
        <begin position="641"/>
        <end position="650"/>
    </location>
</feature>
<dbReference type="GO" id="GO:0005634">
    <property type="term" value="C:nucleus"/>
    <property type="evidence" value="ECO:0007669"/>
    <property type="project" value="TreeGrafter"/>
</dbReference>
<dbReference type="FunFam" id="3.30.40.10:FF:000594">
    <property type="entry name" value="RING/U-box superfamily protein"/>
    <property type="match status" value="1"/>
</dbReference>
<dbReference type="InterPro" id="IPR051834">
    <property type="entry name" value="RING_finger_E3_ligase"/>
</dbReference>
<dbReference type="InterPro" id="IPR001841">
    <property type="entry name" value="Znf_RING"/>
</dbReference>
<evidence type="ECO:0000256" key="2">
    <source>
        <dbReference type="ARBA" id="ARBA00022771"/>
    </source>
</evidence>
<feature type="compositionally biased region" description="Basic residues" evidence="5">
    <location>
        <begin position="482"/>
        <end position="492"/>
    </location>
</feature>
<dbReference type="PANTHER" id="PTHR45931">
    <property type="entry name" value="SI:CH211-59O9.10"/>
    <property type="match status" value="1"/>
</dbReference>
<gene>
    <name evidence="8 9 10" type="primary">LOC105043149</name>
</gene>
<dbReference type="OrthoDB" id="8062037at2759"/>
<feature type="region of interest" description="Disordered" evidence="5">
    <location>
        <begin position="1"/>
        <end position="31"/>
    </location>
</feature>
<dbReference type="PROSITE" id="PS50089">
    <property type="entry name" value="ZF_RING_2"/>
    <property type="match status" value="1"/>
</dbReference>
<dbReference type="SUPFAM" id="SSF57850">
    <property type="entry name" value="RING/U-box"/>
    <property type="match status" value="1"/>
</dbReference>
<dbReference type="KEGG" id="egu:105043149"/>
<sequence>MDYVDPDLALEVPDTPDRLRRPVDGSSGPHVEREVVEIEASPLPSHQRMEHLRNTYSRHQRHLNQNNMCTSSATPDNTELLFQQAHQARLLSETMEKNTSSQSHGQSHGQNRASNESREKVETIDLSQRSAFRLLHPTRCRDWRKSRRDMCSKSEVNGGSRTSGSTELLGIGSSLPPRSVGRPRSRNGISICKKDKTVVPDEAHARPKFIDKGKGVNLYNHSQPKSEQAWLSSSPSDSPRKHSGQRRLVRNGCISPCNIAKSNIHSGVDHHNGMTPVDGGPHFSFAGTGDQGYGKEIGSHGDSQPITRLRSVICYPNNNAEDSIVINAEDKGKMVFTEPSNGISHQIHNVNPNPGDSSVDNKKGKAIVDDHSVINEQYGKAKFRSSRPCSRAGDGVTVDADTNGNSVNLNDLGWRTTCNHTASIYKRDEASGHSYDQSIETVSRDGNQLNVVLNNPETTAIRGSNPRAVWLSPESDSESRRQKPITGKRKYSSNRYHLGESSSSTFDDSEVSFLGSSFHPSDARSMRARNSQHHSVQLGPVIDVDELRSPDATRRGSQEQRVSDDSSFRARQVESDELLARQLQEQFYNESLGFENTEEIDANIALSLQQEENAPRASTARRNQYNPRNTQSARIRGRLPSRNSSSRSTNRARDTTSTRVTQLMRNIGWHMMDMDMRLNFFEELEAAFDNGVESADTTISSILQVQRDFNENDYEMLLALDNNNHQHSGASENQINNLPQTVIQTDNVEEPCAVCLEKPSVGDTIRHLPCLHKFHKECIDPWLRRKTSCPVCKSGIT</sequence>
<feature type="region of interest" description="Disordered" evidence="5">
    <location>
        <begin position="463"/>
        <end position="510"/>
    </location>
</feature>
<feature type="region of interest" description="Disordered" evidence="5">
    <location>
        <begin position="611"/>
        <end position="658"/>
    </location>
</feature>
<name>A0A6I9R1D8_ELAGV</name>
<dbReference type="AlphaFoldDB" id="A0A6I9R1D8"/>
<evidence type="ECO:0000256" key="5">
    <source>
        <dbReference type="SAM" id="MobiDB-lite"/>
    </source>
</evidence>
<dbReference type="RefSeq" id="XP_010918875.1">
    <property type="nucleotide sequence ID" value="XM_010920573.2"/>
</dbReference>
<feature type="domain" description="RING-type" evidence="6">
    <location>
        <begin position="752"/>
        <end position="793"/>
    </location>
</feature>
<feature type="region of interest" description="Disordered" evidence="5">
    <location>
        <begin position="143"/>
        <end position="189"/>
    </location>
</feature>
<feature type="compositionally biased region" description="Basic and acidic residues" evidence="5">
    <location>
        <begin position="545"/>
        <end position="570"/>
    </location>
</feature>
<evidence type="ECO:0000256" key="3">
    <source>
        <dbReference type="ARBA" id="ARBA00022833"/>
    </source>
</evidence>
<dbReference type="GO" id="GO:0006511">
    <property type="term" value="P:ubiquitin-dependent protein catabolic process"/>
    <property type="evidence" value="ECO:0007669"/>
    <property type="project" value="TreeGrafter"/>
</dbReference>
<dbReference type="Gene3D" id="3.30.40.10">
    <property type="entry name" value="Zinc/RING finger domain, C3HC4 (zinc finger)"/>
    <property type="match status" value="1"/>
</dbReference>
<feature type="region of interest" description="Disordered" evidence="5">
    <location>
        <begin position="213"/>
        <end position="249"/>
    </location>
</feature>
<feature type="compositionally biased region" description="Polar residues" evidence="5">
    <location>
        <begin position="620"/>
        <end position="633"/>
    </location>
</feature>
<accession>A0A6I9R1D8</accession>
<keyword evidence="1" id="KW-0479">Metal-binding</keyword>
<evidence type="ECO:0000256" key="4">
    <source>
        <dbReference type="PROSITE-ProRule" id="PRU00175"/>
    </source>
</evidence>
<feature type="compositionally biased region" description="Polar residues" evidence="5">
    <location>
        <begin position="154"/>
        <end position="166"/>
    </location>
</feature>
<feature type="compositionally biased region" description="Low complexity" evidence="5">
    <location>
        <begin position="100"/>
        <end position="110"/>
    </location>
</feature>
<evidence type="ECO:0000313" key="9">
    <source>
        <dbReference type="RefSeq" id="XP_010918875.1"/>
    </source>
</evidence>
<dbReference type="Pfam" id="PF13639">
    <property type="entry name" value="zf-RING_2"/>
    <property type="match status" value="1"/>
</dbReference>
<proteinExistence type="predicted"/>
<evidence type="ECO:0000256" key="1">
    <source>
        <dbReference type="ARBA" id="ARBA00022723"/>
    </source>
</evidence>
<dbReference type="RefSeq" id="XP_029119826.1">
    <property type="nucleotide sequence ID" value="XM_029263993.1"/>
</dbReference>
<feature type="compositionally biased region" description="Polar residues" evidence="5">
    <location>
        <begin position="219"/>
        <end position="231"/>
    </location>
</feature>
<feature type="compositionally biased region" description="Basic and acidic residues" evidence="5">
    <location>
        <begin position="143"/>
        <end position="152"/>
    </location>
</feature>
<keyword evidence="2 4" id="KW-0863">Zinc-finger</keyword>
<protein>
    <submittedName>
        <fullName evidence="8 9">Uncharacterized protein LOC105043149 isoform X1</fullName>
    </submittedName>
</protein>
<dbReference type="GeneID" id="105043149"/>
<dbReference type="GO" id="GO:0008270">
    <property type="term" value="F:zinc ion binding"/>
    <property type="evidence" value="ECO:0007669"/>
    <property type="project" value="UniProtKB-KW"/>
</dbReference>
<evidence type="ECO:0000259" key="6">
    <source>
        <dbReference type="PROSITE" id="PS50089"/>
    </source>
</evidence>
<dbReference type="PANTHER" id="PTHR45931:SF16">
    <property type="entry name" value="RING_U-BOX SUPERFAMILY PROTEIN"/>
    <property type="match status" value="1"/>
</dbReference>
<dbReference type="GO" id="GO:0061630">
    <property type="term" value="F:ubiquitin protein ligase activity"/>
    <property type="evidence" value="ECO:0007669"/>
    <property type="project" value="TreeGrafter"/>
</dbReference>
<dbReference type="CDD" id="cd16454">
    <property type="entry name" value="RING-H2_PA-TM-RING"/>
    <property type="match status" value="1"/>
</dbReference>
<feature type="region of interest" description="Disordered" evidence="5">
    <location>
        <begin position="523"/>
        <end position="570"/>
    </location>
</feature>
<dbReference type="InterPro" id="IPR013083">
    <property type="entry name" value="Znf_RING/FYVE/PHD"/>
</dbReference>
<organism evidence="7 8">
    <name type="scientific">Elaeis guineensis var. tenera</name>
    <name type="common">Oil palm</name>
    <dbReference type="NCBI Taxonomy" id="51953"/>
    <lineage>
        <taxon>Eukaryota</taxon>
        <taxon>Viridiplantae</taxon>
        <taxon>Streptophyta</taxon>
        <taxon>Embryophyta</taxon>
        <taxon>Tracheophyta</taxon>
        <taxon>Spermatophyta</taxon>
        <taxon>Magnoliopsida</taxon>
        <taxon>Liliopsida</taxon>
        <taxon>Arecaceae</taxon>
        <taxon>Arecoideae</taxon>
        <taxon>Cocoseae</taxon>
        <taxon>Elaeidinae</taxon>
        <taxon>Elaeis</taxon>
    </lineage>
</organism>
<evidence type="ECO:0000313" key="8">
    <source>
        <dbReference type="RefSeq" id="XP_010918874.1"/>
    </source>
</evidence>
<evidence type="ECO:0000313" key="10">
    <source>
        <dbReference type="RefSeq" id="XP_029119826.1"/>
    </source>
</evidence>
<keyword evidence="7" id="KW-1185">Reference proteome</keyword>
<dbReference type="SMART" id="SM00184">
    <property type="entry name" value="RING"/>
    <property type="match status" value="1"/>
</dbReference>
<reference evidence="8 9" key="1">
    <citation type="submission" date="2025-04" db="UniProtKB">
        <authorList>
            <consortium name="RefSeq"/>
        </authorList>
    </citation>
    <scope>IDENTIFICATION</scope>
</reference>
<keyword evidence="3" id="KW-0862">Zinc</keyword>
<dbReference type="RefSeq" id="XP_010918874.1">
    <property type="nucleotide sequence ID" value="XM_010920572.3"/>
</dbReference>
<feature type="region of interest" description="Disordered" evidence="5">
    <location>
        <begin position="93"/>
        <end position="125"/>
    </location>
</feature>
<dbReference type="Proteomes" id="UP000504607">
    <property type="component" value="Chromosome 4"/>
</dbReference>